<evidence type="ECO:0000256" key="3">
    <source>
        <dbReference type="ARBA" id="ARBA00022448"/>
    </source>
</evidence>
<keyword evidence="4 8" id="KW-0812">Transmembrane</keyword>
<keyword evidence="5 8" id="KW-1133">Transmembrane helix</keyword>
<feature type="transmembrane region" description="Helical" evidence="8">
    <location>
        <begin position="164"/>
        <end position="183"/>
    </location>
</feature>
<feature type="transmembrane region" description="Helical" evidence="8">
    <location>
        <begin position="134"/>
        <end position="152"/>
    </location>
</feature>
<dbReference type="GO" id="GO:0015489">
    <property type="term" value="F:putrescine transmembrane transporter activity"/>
    <property type="evidence" value="ECO:0007669"/>
    <property type="project" value="EnsemblFungi"/>
</dbReference>
<reference evidence="9 10" key="1">
    <citation type="journal article" date="2016" name="Proc. Natl. Acad. Sci. U.S.A.">
        <title>Comparative genomics of biotechnologically important yeasts.</title>
        <authorList>
            <person name="Riley R."/>
            <person name="Haridas S."/>
            <person name="Wolfe K.H."/>
            <person name="Lopes M.R."/>
            <person name="Hittinger C.T."/>
            <person name="Goeker M."/>
            <person name="Salamov A.A."/>
            <person name="Wisecaver J.H."/>
            <person name="Long T.M."/>
            <person name="Calvey C.H."/>
            <person name="Aerts A.L."/>
            <person name="Barry K.W."/>
            <person name="Choi C."/>
            <person name="Clum A."/>
            <person name="Coughlan A.Y."/>
            <person name="Deshpande S."/>
            <person name="Douglass A.P."/>
            <person name="Hanson S.J."/>
            <person name="Klenk H.-P."/>
            <person name="LaButti K.M."/>
            <person name="Lapidus A."/>
            <person name="Lindquist E.A."/>
            <person name="Lipzen A.M."/>
            <person name="Meier-Kolthoff J.P."/>
            <person name="Ohm R.A."/>
            <person name="Otillar R.P."/>
            <person name="Pangilinan J.L."/>
            <person name="Peng Y."/>
            <person name="Rokas A."/>
            <person name="Rosa C.A."/>
            <person name="Scheuner C."/>
            <person name="Sibirny A.A."/>
            <person name="Slot J.C."/>
            <person name="Stielow J.B."/>
            <person name="Sun H."/>
            <person name="Kurtzman C.P."/>
            <person name="Blackwell M."/>
            <person name="Grigoriev I.V."/>
            <person name="Jeffries T.W."/>
        </authorList>
    </citation>
    <scope>NUCLEOTIDE SEQUENCE [LARGE SCALE GENOMIC DNA]</scope>
    <source>
        <strain evidence="10">ATCC 58044 / CBS 1984 / NCYC 433 / NRRL Y-366-8</strain>
    </source>
</reference>
<evidence type="ECO:0000256" key="5">
    <source>
        <dbReference type="ARBA" id="ARBA00022989"/>
    </source>
</evidence>
<feature type="transmembrane region" description="Helical" evidence="8">
    <location>
        <begin position="483"/>
        <end position="505"/>
    </location>
</feature>
<dbReference type="GO" id="GO:0015204">
    <property type="term" value="F:urea transmembrane transporter activity"/>
    <property type="evidence" value="ECO:0007669"/>
    <property type="project" value="EnsemblFungi"/>
</dbReference>
<dbReference type="Pfam" id="PF00474">
    <property type="entry name" value="SSF"/>
    <property type="match status" value="1"/>
</dbReference>
<dbReference type="STRING" id="683960.A0A1E3NW80"/>
<dbReference type="GO" id="GO:0015606">
    <property type="term" value="F:spermidine transmembrane transporter activity"/>
    <property type="evidence" value="ECO:0007669"/>
    <property type="project" value="EnsemblFungi"/>
</dbReference>
<evidence type="ECO:0000256" key="2">
    <source>
        <dbReference type="ARBA" id="ARBA00006434"/>
    </source>
</evidence>
<evidence type="ECO:0000256" key="4">
    <source>
        <dbReference type="ARBA" id="ARBA00022692"/>
    </source>
</evidence>
<dbReference type="EMBL" id="KV454213">
    <property type="protein sequence ID" value="ODQ57375.1"/>
    <property type="molecule type" value="Genomic_DNA"/>
</dbReference>
<evidence type="ECO:0000256" key="7">
    <source>
        <dbReference type="RuleBase" id="RU362091"/>
    </source>
</evidence>
<evidence type="ECO:0008006" key="11">
    <source>
        <dbReference type="Google" id="ProtNLM"/>
    </source>
</evidence>
<evidence type="ECO:0000256" key="1">
    <source>
        <dbReference type="ARBA" id="ARBA00004141"/>
    </source>
</evidence>
<dbReference type="PROSITE" id="PS50283">
    <property type="entry name" value="NA_SOLUT_SYMP_3"/>
    <property type="match status" value="1"/>
</dbReference>
<dbReference type="Proteomes" id="UP000094112">
    <property type="component" value="Unassembled WGS sequence"/>
</dbReference>
<evidence type="ECO:0000256" key="8">
    <source>
        <dbReference type="SAM" id="Phobius"/>
    </source>
</evidence>
<feature type="transmembrane region" description="Helical" evidence="8">
    <location>
        <begin position="195"/>
        <end position="215"/>
    </location>
</feature>
<accession>A0A1E3NW80</accession>
<feature type="transmembrane region" description="Helical" evidence="8">
    <location>
        <begin position="443"/>
        <end position="463"/>
    </location>
</feature>
<dbReference type="InterPro" id="IPR001734">
    <property type="entry name" value="Na/solute_symporter"/>
</dbReference>
<feature type="transmembrane region" description="Helical" evidence="8">
    <location>
        <begin position="353"/>
        <end position="373"/>
    </location>
</feature>
<dbReference type="InterPro" id="IPR031155">
    <property type="entry name" value="DUR"/>
</dbReference>
<evidence type="ECO:0000256" key="6">
    <source>
        <dbReference type="ARBA" id="ARBA00023136"/>
    </source>
</evidence>
<keyword evidence="3" id="KW-0813">Transport</keyword>
<dbReference type="GeneID" id="30197731"/>
<comment type="similarity">
    <text evidence="2 7">Belongs to the sodium:solute symporter (SSF) (TC 2.A.21) family.</text>
</comment>
<feature type="transmembrane region" description="Helical" evidence="8">
    <location>
        <begin position="415"/>
        <end position="436"/>
    </location>
</feature>
<comment type="subcellular location">
    <subcellularLocation>
        <location evidence="1">Membrane</location>
        <topology evidence="1">Multi-pass membrane protein</topology>
    </subcellularLocation>
</comment>
<feature type="transmembrane region" description="Helical" evidence="8">
    <location>
        <begin position="579"/>
        <end position="598"/>
    </location>
</feature>
<feature type="transmembrane region" description="Helical" evidence="8">
    <location>
        <begin position="610"/>
        <end position="635"/>
    </location>
</feature>
<keyword evidence="6 8" id="KW-0472">Membrane</keyword>
<sequence>MLEGNPLPQSAGYAIVVGLGAVFAFGMIAVTAMLRRYQKEIITAEEFATAGRSVNTSLIAAAVVSSWTWAATLLQSTTQAYKNGVSGGFWYASGACVQIILFATLAIKAKQIAPGAHTYLEIVRARYGKTAHLVYTYFAFATNILVTAMLLAGGSATVNFLTGMHPVAAIFLLPLGTVVYTLFGGIKATFLTDYAHTVVIVIIIFVFAFSVYAASPLLGSPSAVYDKLTELAKTHPIEGNHKGSYLTFNSKSGGMFFLINISGNFPTVFMDQGYWNKAIAASPAASLPGYVLGGLAWFAIPCLISTSMGLACRCLEDSPSFMYYPNGLSATQVAEGLVLPTAAYTLLGKGGAVASLLLVFMAVTSAMSAELIAGYINPRASGKKLILVSHASCIIFGLIMIGFSIGLHYGGVSMGFLYELMGIIIASAVIPASLTMFWSRQNWAAAVISPVLGSLVGIISWLASAKSMFGSASYDNLFEDDPMLIGNLVSLLSPLIFVPVLTICFKHEPFDWEILKEIKRVDETEEIMQSEGEVYDEKNDKENLNPITSVATVGKQLAQSNKDKLLEEETAHLAKSAKIGGYLCIFMALAFLIVWPMPMYGSKYIFSKKFFTGWVTVLIIWLFFTCFMVCIYPLWEGRHGIYTTCRGLYWDLTGQTYKLREWQNSHPEQLHVVQSQISAAVHEGREENEDKIRHIDDELK</sequence>
<protein>
    <recommendedName>
        <fullName evidence="11">Urea active transporter</fullName>
    </recommendedName>
</protein>
<evidence type="ECO:0000313" key="9">
    <source>
        <dbReference type="EMBL" id="ODQ57375.1"/>
    </source>
</evidence>
<dbReference type="PANTHER" id="PTHR46154:SF4">
    <property type="entry name" value="UREA ACTIVE TRANSPORTER"/>
    <property type="match status" value="1"/>
</dbReference>
<dbReference type="Gene3D" id="1.20.1730.10">
    <property type="entry name" value="Sodium/glucose cotransporter"/>
    <property type="match status" value="1"/>
</dbReference>
<feature type="transmembrane region" description="Helical" evidence="8">
    <location>
        <begin position="54"/>
        <end position="76"/>
    </location>
</feature>
<name>A0A1E3NW80_WICAA</name>
<keyword evidence="10" id="KW-1185">Reference proteome</keyword>
<dbReference type="PANTHER" id="PTHR46154">
    <property type="match status" value="1"/>
</dbReference>
<feature type="transmembrane region" description="Helical" evidence="8">
    <location>
        <begin position="295"/>
        <end position="315"/>
    </location>
</feature>
<dbReference type="GO" id="GO:0005886">
    <property type="term" value="C:plasma membrane"/>
    <property type="evidence" value="ECO:0007669"/>
    <property type="project" value="EnsemblFungi"/>
</dbReference>
<dbReference type="RefSeq" id="XP_019036582.1">
    <property type="nucleotide sequence ID" value="XM_019180485.1"/>
</dbReference>
<organism evidence="9 10">
    <name type="scientific">Wickerhamomyces anomalus (strain ATCC 58044 / CBS 1984 / NCYC 433 / NRRL Y-366-8)</name>
    <name type="common">Yeast</name>
    <name type="synonym">Hansenula anomala</name>
    <dbReference type="NCBI Taxonomy" id="683960"/>
    <lineage>
        <taxon>Eukaryota</taxon>
        <taxon>Fungi</taxon>
        <taxon>Dikarya</taxon>
        <taxon>Ascomycota</taxon>
        <taxon>Saccharomycotina</taxon>
        <taxon>Saccharomycetes</taxon>
        <taxon>Phaffomycetales</taxon>
        <taxon>Wickerhamomycetaceae</taxon>
        <taxon>Wickerhamomyces</taxon>
    </lineage>
</organism>
<dbReference type="InterPro" id="IPR038377">
    <property type="entry name" value="Na/Glc_symporter_sf"/>
</dbReference>
<dbReference type="NCBIfam" id="TIGR00813">
    <property type="entry name" value="sss"/>
    <property type="match status" value="1"/>
</dbReference>
<proteinExistence type="inferred from homology"/>
<dbReference type="AlphaFoldDB" id="A0A1E3NW80"/>
<feature type="transmembrane region" description="Helical" evidence="8">
    <location>
        <begin position="88"/>
        <end position="107"/>
    </location>
</feature>
<dbReference type="CDD" id="cd11476">
    <property type="entry name" value="SLC5sbd_DUR3"/>
    <property type="match status" value="1"/>
</dbReference>
<feature type="transmembrane region" description="Helical" evidence="8">
    <location>
        <begin position="12"/>
        <end position="34"/>
    </location>
</feature>
<gene>
    <name evidence="9" type="ORF">WICANDRAFT_106905</name>
</gene>
<evidence type="ECO:0000313" key="10">
    <source>
        <dbReference type="Proteomes" id="UP000094112"/>
    </source>
</evidence>
<dbReference type="OrthoDB" id="6132759at2759"/>
<feature type="transmembrane region" description="Helical" evidence="8">
    <location>
        <begin position="385"/>
        <end position="409"/>
    </location>
</feature>